<keyword evidence="5" id="KW-1185">Reference proteome</keyword>
<reference evidence="4 5" key="1">
    <citation type="submission" date="2018-09" db="EMBL/GenBank/DDBJ databases">
        <title>Genome Sequence of Paenibacillus lautus Strain E7593-69, Azo Dye-Degrading Bacteria, Isolated from Commercial Tattoo Inks.</title>
        <authorList>
            <person name="Nho S.W."/>
            <person name="Kim S.-J."/>
            <person name="Kweon O."/>
            <person name="Cerniglia C.E."/>
        </authorList>
    </citation>
    <scope>NUCLEOTIDE SEQUENCE [LARGE SCALE GENOMIC DNA]</scope>
    <source>
        <strain evidence="4 5">E7593-69</strain>
    </source>
</reference>
<dbReference type="PRINTS" id="PR00455">
    <property type="entry name" value="HTHTETR"/>
</dbReference>
<dbReference type="InterPro" id="IPR001647">
    <property type="entry name" value="HTH_TetR"/>
</dbReference>
<sequence length="197" mass="22810">MIAYYCFMRHRDDNKVEAIFDATIQLVNEIGFAETSISKIAKKANVSAATIYIYHENKEDLLLKTYLKVKGKMSKSMLQGFDDTRSVKERFESIIRKYVEFIHTHKDYFLFLEQIMNSPLPQKWCLDETASLFHPIFEMFETGKKQNILKAEDVDMLIVYSILPVAELAKSHLKNGTRLGNRELEAAIVMSWDAVKA</sequence>
<dbReference type="Pfam" id="PF00440">
    <property type="entry name" value="TetR_N"/>
    <property type="match status" value="1"/>
</dbReference>
<dbReference type="GO" id="GO:0003677">
    <property type="term" value="F:DNA binding"/>
    <property type="evidence" value="ECO:0007669"/>
    <property type="project" value="UniProtKB-UniRule"/>
</dbReference>
<organism evidence="4 5">
    <name type="scientific">Paenibacillus lautus</name>
    <name type="common">Bacillus lautus</name>
    <dbReference type="NCBI Taxonomy" id="1401"/>
    <lineage>
        <taxon>Bacteria</taxon>
        <taxon>Bacillati</taxon>
        <taxon>Bacillota</taxon>
        <taxon>Bacilli</taxon>
        <taxon>Bacillales</taxon>
        <taxon>Paenibacillaceae</taxon>
        <taxon>Paenibacillus</taxon>
    </lineage>
</organism>
<dbReference type="EMBL" id="CP032412">
    <property type="protein sequence ID" value="AYB44119.1"/>
    <property type="molecule type" value="Genomic_DNA"/>
</dbReference>
<dbReference type="PANTHER" id="PTHR43479:SF11">
    <property type="entry name" value="ACREF_ENVCD OPERON REPRESSOR-RELATED"/>
    <property type="match status" value="1"/>
</dbReference>
<dbReference type="KEGG" id="plw:D5F53_12795"/>
<name>A0A385TKD9_PAELA</name>
<dbReference type="PANTHER" id="PTHR43479">
    <property type="entry name" value="ACREF/ENVCD OPERON REPRESSOR-RELATED"/>
    <property type="match status" value="1"/>
</dbReference>
<dbReference type="InterPro" id="IPR050624">
    <property type="entry name" value="HTH-type_Tx_Regulator"/>
</dbReference>
<dbReference type="Pfam" id="PF22604">
    <property type="entry name" value="TetR_HI_0893_C"/>
    <property type="match status" value="1"/>
</dbReference>
<gene>
    <name evidence="4" type="ORF">D5F53_12795</name>
</gene>
<dbReference type="InterPro" id="IPR054422">
    <property type="entry name" value="TetR-like_HI_0893_C"/>
</dbReference>
<evidence type="ECO:0000256" key="2">
    <source>
        <dbReference type="PROSITE-ProRule" id="PRU00335"/>
    </source>
</evidence>
<keyword evidence="1 2" id="KW-0238">DNA-binding</keyword>
<dbReference type="Gene3D" id="1.10.357.10">
    <property type="entry name" value="Tetracycline Repressor, domain 2"/>
    <property type="match status" value="1"/>
</dbReference>
<evidence type="ECO:0000256" key="1">
    <source>
        <dbReference type="ARBA" id="ARBA00023125"/>
    </source>
</evidence>
<evidence type="ECO:0000313" key="5">
    <source>
        <dbReference type="Proteomes" id="UP000266552"/>
    </source>
</evidence>
<dbReference type="AlphaFoldDB" id="A0A385TKD9"/>
<dbReference type="SUPFAM" id="SSF46689">
    <property type="entry name" value="Homeodomain-like"/>
    <property type="match status" value="1"/>
</dbReference>
<protein>
    <submittedName>
        <fullName evidence="4">TetR/AcrR family transcriptional regulator</fullName>
    </submittedName>
</protein>
<evidence type="ECO:0000313" key="4">
    <source>
        <dbReference type="EMBL" id="AYB44119.1"/>
    </source>
</evidence>
<evidence type="ECO:0000259" key="3">
    <source>
        <dbReference type="PROSITE" id="PS50977"/>
    </source>
</evidence>
<dbReference type="Proteomes" id="UP000266552">
    <property type="component" value="Chromosome"/>
</dbReference>
<dbReference type="PROSITE" id="PS50977">
    <property type="entry name" value="HTH_TETR_2"/>
    <property type="match status" value="1"/>
</dbReference>
<feature type="DNA-binding region" description="H-T-H motif" evidence="2">
    <location>
        <begin position="36"/>
        <end position="55"/>
    </location>
</feature>
<dbReference type="InterPro" id="IPR009057">
    <property type="entry name" value="Homeodomain-like_sf"/>
</dbReference>
<proteinExistence type="predicted"/>
<feature type="domain" description="HTH tetR-type" evidence="3">
    <location>
        <begin position="13"/>
        <end position="73"/>
    </location>
</feature>
<accession>A0A385TKD9</accession>